<protein>
    <submittedName>
        <fullName evidence="1">Uncharacterized protein</fullName>
    </submittedName>
</protein>
<proteinExistence type="predicted"/>
<keyword evidence="2" id="KW-1185">Reference proteome</keyword>
<name>A0ABS8UZ37_DATST</name>
<dbReference type="Proteomes" id="UP000823775">
    <property type="component" value="Unassembled WGS sequence"/>
</dbReference>
<dbReference type="EMBL" id="JACEIK010002901">
    <property type="protein sequence ID" value="MCD9639400.1"/>
    <property type="molecule type" value="Genomic_DNA"/>
</dbReference>
<evidence type="ECO:0000313" key="2">
    <source>
        <dbReference type="Proteomes" id="UP000823775"/>
    </source>
</evidence>
<sequence>MYEFPLNMGVIITKEINRKVVRLSTSLSFPCLISQLCREAHVPILAGIDMEKYATKKYYLSKLKNESRYELILHKTILEVFRSSDQTARAIKTITDLAGRATGVELFCHASPIPISTPSTSSAAATQLGVESAEASSAMPQSSEYAFIPANFTKVVRKENIQEKHLKVFAKLLDLFADRAITAALEPYKNLHACIDDMEVRANDRLKDLTIQYLVRSGAGMMVGPKAHQLGDRPSPAASCSEGKVDGCYPNDGPLTIVLWSSLGVP</sequence>
<comment type="caution">
    <text evidence="1">The sequence shown here is derived from an EMBL/GenBank/DDBJ whole genome shotgun (WGS) entry which is preliminary data.</text>
</comment>
<reference evidence="1 2" key="1">
    <citation type="journal article" date="2021" name="BMC Genomics">
        <title>Datura genome reveals duplications of psychoactive alkaloid biosynthetic genes and high mutation rate following tissue culture.</title>
        <authorList>
            <person name="Rajewski A."/>
            <person name="Carter-House D."/>
            <person name="Stajich J."/>
            <person name="Litt A."/>
        </authorList>
    </citation>
    <scope>NUCLEOTIDE SEQUENCE [LARGE SCALE GENOMIC DNA]</scope>
    <source>
        <strain evidence="1">AR-01</strain>
    </source>
</reference>
<organism evidence="1 2">
    <name type="scientific">Datura stramonium</name>
    <name type="common">Jimsonweed</name>
    <name type="synonym">Common thornapple</name>
    <dbReference type="NCBI Taxonomy" id="4076"/>
    <lineage>
        <taxon>Eukaryota</taxon>
        <taxon>Viridiplantae</taxon>
        <taxon>Streptophyta</taxon>
        <taxon>Embryophyta</taxon>
        <taxon>Tracheophyta</taxon>
        <taxon>Spermatophyta</taxon>
        <taxon>Magnoliopsida</taxon>
        <taxon>eudicotyledons</taxon>
        <taxon>Gunneridae</taxon>
        <taxon>Pentapetalae</taxon>
        <taxon>asterids</taxon>
        <taxon>lamiids</taxon>
        <taxon>Solanales</taxon>
        <taxon>Solanaceae</taxon>
        <taxon>Solanoideae</taxon>
        <taxon>Datureae</taxon>
        <taxon>Datura</taxon>
    </lineage>
</organism>
<gene>
    <name evidence="1" type="ORF">HAX54_023912</name>
</gene>
<accession>A0ABS8UZ37</accession>
<evidence type="ECO:0000313" key="1">
    <source>
        <dbReference type="EMBL" id="MCD9639400.1"/>
    </source>
</evidence>